<keyword evidence="5" id="KW-1185">Reference proteome</keyword>
<dbReference type="Proteomes" id="UP000838412">
    <property type="component" value="Chromosome 17"/>
</dbReference>
<keyword evidence="1" id="KW-0812">Transmembrane</keyword>
<evidence type="ECO:0000256" key="1">
    <source>
        <dbReference type="SAM" id="Phobius"/>
    </source>
</evidence>
<reference evidence="4" key="1">
    <citation type="submission" date="2022-01" db="EMBL/GenBank/DDBJ databases">
        <authorList>
            <person name="Braso-Vives M."/>
        </authorList>
    </citation>
    <scope>NUCLEOTIDE SEQUENCE</scope>
</reference>
<gene>
    <name evidence="4" type="primary">CSPG5</name>
    <name evidence="4" type="ORF">BLAG_LOCUS10450</name>
</gene>
<dbReference type="PANTHER" id="PTHR15381">
    <property type="entry name" value="CHONDROITIN SULFATE PROTEOGLYCAN 5 -RELATED"/>
    <property type="match status" value="1"/>
</dbReference>
<proteinExistence type="predicted"/>
<evidence type="ECO:0000256" key="2">
    <source>
        <dbReference type="SAM" id="SignalP"/>
    </source>
</evidence>
<keyword evidence="2" id="KW-0732">Signal</keyword>
<dbReference type="InterPro" id="IPR036364">
    <property type="entry name" value="SEA_dom_sf"/>
</dbReference>
<evidence type="ECO:0000313" key="5">
    <source>
        <dbReference type="Proteomes" id="UP000838412"/>
    </source>
</evidence>
<dbReference type="SMART" id="SM00200">
    <property type="entry name" value="SEA"/>
    <property type="match status" value="1"/>
</dbReference>
<keyword evidence="1" id="KW-1133">Transmembrane helix</keyword>
<dbReference type="InterPro" id="IPR000082">
    <property type="entry name" value="SEA_dom"/>
</dbReference>
<protein>
    <submittedName>
        <fullName evidence="4">CSPG5 protein</fullName>
    </submittedName>
</protein>
<dbReference type="OrthoDB" id="10055523at2759"/>
<evidence type="ECO:0000313" key="4">
    <source>
        <dbReference type="EMBL" id="CAH1249290.1"/>
    </source>
</evidence>
<organism evidence="4 5">
    <name type="scientific">Branchiostoma lanceolatum</name>
    <name type="common">Common lancelet</name>
    <name type="synonym">Amphioxus lanceolatum</name>
    <dbReference type="NCBI Taxonomy" id="7740"/>
    <lineage>
        <taxon>Eukaryota</taxon>
        <taxon>Metazoa</taxon>
        <taxon>Chordata</taxon>
        <taxon>Cephalochordata</taxon>
        <taxon>Leptocardii</taxon>
        <taxon>Amphioxiformes</taxon>
        <taxon>Branchiostomatidae</taxon>
        <taxon>Branchiostoma</taxon>
    </lineage>
</organism>
<feature type="transmembrane region" description="Helical" evidence="1">
    <location>
        <begin position="360"/>
        <end position="383"/>
    </location>
</feature>
<feature type="chain" id="PRO_5035430997" evidence="2">
    <location>
        <begin position="26"/>
        <end position="483"/>
    </location>
</feature>
<name>A0A8J9Z8W9_BRALA</name>
<evidence type="ECO:0000259" key="3">
    <source>
        <dbReference type="SMART" id="SM00200"/>
    </source>
</evidence>
<dbReference type="PANTHER" id="PTHR15381:SF1">
    <property type="entry name" value="CHONDROITIN SULFATE PROTEOGLYCAN 5"/>
    <property type="match status" value="1"/>
</dbReference>
<dbReference type="Pfam" id="PF01390">
    <property type="entry name" value="SEA"/>
    <property type="match status" value="1"/>
</dbReference>
<dbReference type="EMBL" id="OV696702">
    <property type="protein sequence ID" value="CAH1249290.1"/>
    <property type="molecule type" value="Genomic_DNA"/>
</dbReference>
<feature type="signal peptide" evidence="2">
    <location>
        <begin position="1"/>
        <end position="25"/>
    </location>
</feature>
<keyword evidence="1" id="KW-0472">Membrane</keyword>
<dbReference type="AlphaFoldDB" id="A0A8J9Z8W9"/>
<dbReference type="SUPFAM" id="SSF82671">
    <property type="entry name" value="SEA domain"/>
    <property type="match status" value="1"/>
</dbReference>
<dbReference type="Gene3D" id="3.30.70.960">
    <property type="entry name" value="SEA domain"/>
    <property type="match status" value="1"/>
</dbReference>
<accession>A0A8J9Z8W9</accession>
<sequence length="483" mass="52539">MRHLKGQQRPLMVLLFVGLLGFTVATSGGTSAPTSMSNPGTLTPTEIFPTLLTTATLTSFHTRSGDRDSKRYSDTANGYGNNKFSCHINRKCYISGKYNFDADNTSISLCYVSGTHNIKSTNDCKLNIKSTYCYNISSDSDNVYGSINNSESPRKVVPAGLTMQLDFNSNYDDRNSVEFTTLATQVVESLTAVYEGIPGFIEVVIIKFVPGSVVARYAAVFASDQAESDSAIQQQVQTNLAVAISNGTFNGTLNVTDSQAVQPIALTTDGDEFDDFVPELELVSTDASFCTLTCGEGGVCQLGEKFPGVVIAECVCVENYCYAGTCDVIVDQGPRCSCPADTLSWYRGDRCEVTLTQAEIIGFAVGCTAAVLVFIVLLVVCMAKRAKNMLKAQRASRYRYDNGGFILGNGYSAHHLADTGFFSRTGRYTIPHTNSTASSRLYTWNPTVKNVPGGEVRIPRAHAHGKVFPRQEQIYAQTIEMRF</sequence>
<feature type="domain" description="SEA" evidence="3">
    <location>
        <begin position="153"/>
        <end position="259"/>
    </location>
</feature>